<dbReference type="GO" id="GO:0031593">
    <property type="term" value="F:polyubiquitin modification-dependent protein binding"/>
    <property type="evidence" value="ECO:0007669"/>
    <property type="project" value="TreeGrafter"/>
</dbReference>
<dbReference type="SMART" id="SM00213">
    <property type="entry name" value="UBQ"/>
    <property type="match status" value="1"/>
</dbReference>
<keyword evidence="3" id="KW-1185">Reference proteome</keyword>
<dbReference type="OrthoDB" id="267397at2759"/>
<dbReference type="Pfam" id="PF23195">
    <property type="entry name" value="UBQLN1"/>
    <property type="match status" value="1"/>
</dbReference>
<dbReference type="FunFam" id="1.10.260.100:FF:000001">
    <property type="entry name" value="Ubiquilin 1"/>
    <property type="match status" value="1"/>
</dbReference>
<proteinExistence type="predicted"/>
<name>A0A813GUJ4_POLGL</name>
<dbReference type="GO" id="GO:0005829">
    <property type="term" value="C:cytosol"/>
    <property type="evidence" value="ECO:0007669"/>
    <property type="project" value="TreeGrafter"/>
</dbReference>
<accession>A0A813GUJ4</accession>
<dbReference type="PANTHER" id="PTHR10677:SF3">
    <property type="entry name" value="FI07626P-RELATED"/>
    <property type="match status" value="1"/>
</dbReference>
<dbReference type="SMART" id="SM00727">
    <property type="entry name" value="STI1"/>
    <property type="match status" value="2"/>
</dbReference>
<evidence type="ECO:0000313" key="2">
    <source>
        <dbReference type="EMBL" id="CAE8626697.1"/>
    </source>
</evidence>
<dbReference type="EMBL" id="CAJNNV010029009">
    <property type="protein sequence ID" value="CAE8626697.1"/>
    <property type="molecule type" value="Genomic_DNA"/>
</dbReference>
<protein>
    <recommendedName>
        <fullName evidence="1">Ubiquitin-like domain-containing protein</fullName>
    </recommendedName>
</protein>
<dbReference type="InterPro" id="IPR015496">
    <property type="entry name" value="Ubiquilin"/>
</dbReference>
<evidence type="ECO:0000313" key="3">
    <source>
        <dbReference type="Proteomes" id="UP000654075"/>
    </source>
</evidence>
<evidence type="ECO:0000259" key="1">
    <source>
        <dbReference type="PROSITE" id="PS50053"/>
    </source>
</evidence>
<dbReference type="AlphaFoldDB" id="A0A813GUJ4"/>
<dbReference type="CDD" id="cd17039">
    <property type="entry name" value="Ubl_ubiquitin_like"/>
    <property type="match status" value="1"/>
</dbReference>
<dbReference type="InterPro" id="IPR000626">
    <property type="entry name" value="Ubiquitin-like_dom"/>
</dbReference>
<comment type="caution">
    <text evidence="2">The sequence shown here is derived from an EMBL/GenBank/DDBJ whole genome shotgun (WGS) entry which is preliminary data.</text>
</comment>
<dbReference type="InterPro" id="IPR006636">
    <property type="entry name" value="STI1_HS-bd"/>
</dbReference>
<dbReference type="SUPFAM" id="SSF54236">
    <property type="entry name" value="Ubiquitin-like"/>
    <property type="match status" value="1"/>
</dbReference>
<dbReference type="PROSITE" id="PS50053">
    <property type="entry name" value="UBIQUITIN_2"/>
    <property type="match status" value="1"/>
</dbReference>
<dbReference type="InterPro" id="IPR029071">
    <property type="entry name" value="Ubiquitin-like_domsf"/>
</dbReference>
<dbReference type="Pfam" id="PF00240">
    <property type="entry name" value="ubiquitin"/>
    <property type="match status" value="1"/>
</dbReference>
<dbReference type="GO" id="GO:0006511">
    <property type="term" value="P:ubiquitin-dependent protein catabolic process"/>
    <property type="evidence" value="ECO:0007669"/>
    <property type="project" value="TreeGrafter"/>
</dbReference>
<dbReference type="Proteomes" id="UP000654075">
    <property type="component" value="Unassembled WGS sequence"/>
</dbReference>
<dbReference type="Gene3D" id="1.10.260.100">
    <property type="match status" value="1"/>
</dbReference>
<organism evidence="2 3">
    <name type="scientific">Polarella glacialis</name>
    <name type="common">Dinoflagellate</name>
    <dbReference type="NCBI Taxonomy" id="89957"/>
    <lineage>
        <taxon>Eukaryota</taxon>
        <taxon>Sar</taxon>
        <taxon>Alveolata</taxon>
        <taxon>Dinophyceae</taxon>
        <taxon>Suessiales</taxon>
        <taxon>Suessiaceae</taxon>
        <taxon>Polarella</taxon>
    </lineage>
</organism>
<feature type="domain" description="Ubiquitin-like" evidence="1">
    <location>
        <begin position="3"/>
        <end position="76"/>
    </location>
</feature>
<dbReference type="Gene3D" id="3.10.20.90">
    <property type="entry name" value="Phosphatidylinositol 3-kinase Catalytic Subunit, Chain A, domain 1"/>
    <property type="match status" value="1"/>
</dbReference>
<gene>
    <name evidence="2" type="ORF">PGLA1383_LOCUS43601</name>
</gene>
<dbReference type="PANTHER" id="PTHR10677">
    <property type="entry name" value="UBIQUILIN"/>
    <property type="match status" value="1"/>
</dbReference>
<reference evidence="2" key="1">
    <citation type="submission" date="2021-02" db="EMBL/GenBank/DDBJ databases">
        <authorList>
            <person name="Dougan E. K."/>
            <person name="Rhodes N."/>
            <person name="Thang M."/>
            <person name="Chan C."/>
        </authorList>
    </citation>
    <scope>NUCLEOTIDE SEQUENCE</scope>
</reference>
<sequence length="291" mass="30933">MSVNLTIKPIQAPAGAIGDQFQLSIDGSATIEEMKAQVAEKVRMPVSHIRLVCAGRIWQDSNTVGSYTPSDGSIVHCLNNPPREGAAITPDQVGGIAPANPMAQMMGGMGGGQVATPGSGGGDPFQQMMAQTQQQMMQNPEMMQQLMSSPMMQQMMSNPEVLRGMVRMNPQLNELMERRPEIARMLEDPELLQQSMRMMANPSLMREMTRNADRSMANLDTMPGGHNALASDSAEVAALRASLVEVIAEAEVAALRASLVEATDSRGRLAAEQGAVAPSPVAACLAESTAA</sequence>